<proteinExistence type="predicted"/>
<dbReference type="EMBL" id="JALJOV010000012">
    <property type="protein sequence ID" value="KAK9868795.1"/>
    <property type="molecule type" value="Genomic_DNA"/>
</dbReference>
<organism evidence="1 2">
    <name type="scientific">Apatococcus fuscideae</name>
    <dbReference type="NCBI Taxonomy" id="2026836"/>
    <lineage>
        <taxon>Eukaryota</taxon>
        <taxon>Viridiplantae</taxon>
        <taxon>Chlorophyta</taxon>
        <taxon>core chlorophytes</taxon>
        <taxon>Trebouxiophyceae</taxon>
        <taxon>Chlorellales</taxon>
        <taxon>Chlorellaceae</taxon>
        <taxon>Apatococcus</taxon>
    </lineage>
</organism>
<dbReference type="Proteomes" id="UP001485043">
    <property type="component" value="Unassembled WGS sequence"/>
</dbReference>
<comment type="caution">
    <text evidence="1">The sequence shown here is derived from an EMBL/GenBank/DDBJ whole genome shotgun (WGS) entry which is preliminary data.</text>
</comment>
<name>A0AAW1TGW9_9CHLO</name>
<accession>A0AAW1TGW9</accession>
<reference evidence="1 2" key="1">
    <citation type="journal article" date="2024" name="Nat. Commun.">
        <title>Phylogenomics reveals the evolutionary origins of lichenization in chlorophyte algae.</title>
        <authorList>
            <person name="Puginier C."/>
            <person name="Libourel C."/>
            <person name="Otte J."/>
            <person name="Skaloud P."/>
            <person name="Haon M."/>
            <person name="Grisel S."/>
            <person name="Petersen M."/>
            <person name="Berrin J.G."/>
            <person name="Delaux P.M."/>
            <person name="Dal Grande F."/>
            <person name="Keller J."/>
        </authorList>
    </citation>
    <scope>NUCLEOTIDE SEQUENCE [LARGE SCALE GENOMIC DNA]</scope>
    <source>
        <strain evidence="1 2">SAG 2523</strain>
    </source>
</reference>
<sequence>MGHACISIRTLRCGFLTSAEQLGYQANAGITSTQWMLRRMHKTQMLSQKRPDNPQRQALGNQAATLLMYWSGIWWSRFVGVCDSKCQPHVWQTDHAGCQMGHKTTSVYCKNSEEYLPGGMVVGRDGIMGSPRGHEVQNLMTAWLPILGQQTQAALHTKLKQEALQSLHTPWAADSHTDEPAAIGSSFCATTVTPHSRRQGSSGPAPQAPECAGRIGIHDNISIAIEVGRRHSYTAARKAACSSQGRWEQDKRRQDSHCQRQATRASPAVVIVARTEDTWREITSIFQSLSCLAYLAFGANSCHIEQGLLPL</sequence>
<dbReference type="AlphaFoldDB" id="A0AAW1TGW9"/>
<gene>
    <name evidence="1" type="ORF">WJX84_011677</name>
</gene>
<keyword evidence="2" id="KW-1185">Reference proteome</keyword>
<evidence type="ECO:0000313" key="2">
    <source>
        <dbReference type="Proteomes" id="UP001485043"/>
    </source>
</evidence>
<protein>
    <submittedName>
        <fullName evidence="1">Uncharacterized protein</fullName>
    </submittedName>
</protein>
<evidence type="ECO:0000313" key="1">
    <source>
        <dbReference type="EMBL" id="KAK9868795.1"/>
    </source>
</evidence>